<sequence length="97" mass="10906">MSSQSGELIMNGWGPSDEGFATREAVIDDAVSWARLELEIASKRESNEFCEDCDEPIPLARRQAVRGCLLCVECQSKADNMVKSYYNRRGSKDSQLR</sequence>
<protein>
    <recommendedName>
        <fullName evidence="5">Zinc finger DksA/TraR C4-type domain-containing protein</fullName>
    </recommendedName>
</protein>
<evidence type="ECO:0000256" key="2">
    <source>
        <dbReference type="ARBA" id="ARBA00022771"/>
    </source>
</evidence>
<reference evidence="6 7" key="1">
    <citation type="submission" date="2018-02" db="EMBL/GenBank/DDBJ databases">
        <title>Full genome sequencing of a novel polyvalent bacteriophage as one of T4-Family member.</title>
        <authorList>
            <person name="Kawasaki T."/>
            <person name="Saad A.M."/>
            <person name="Yamada T."/>
        </authorList>
    </citation>
    <scope>NUCLEOTIDE SEQUENCE [LARGE SCALE GENOMIC DNA]</scope>
    <source>
        <strain evidence="6 7">EcS1</strain>
    </source>
</reference>
<dbReference type="KEGG" id="vg:65108300"/>
<dbReference type="GO" id="GO:0008270">
    <property type="term" value="F:zinc ion binding"/>
    <property type="evidence" value="ECO:0007669"/>
    <property type="project" value="UniProtKB-KW"/>
</dbReference>
<dbReference type="Proteomes" id="UP000250157">
    <property type="component" value="Segment"/>
</dbReference>
<keyword evidence="3" id="KW-0862">Zinc</keyword>
<dbReference type="PANTHER" id="PTHR38777:SF1">
    <property type="entry name" value="DNAK SUPPRESSOR PROTEIN"/>
    <property type="match status" value="1"/>
</dbReference>
<dbReference type="PROSITE" id="PS51128">
    <property type="entry name" value="ZF_DKSA_2"/>
    <property type="match status" value="1"/>
</dbReference>
<proteinExistence type="predicted"/>
<keyword evidence="2" id="KW-0863">Zinc-finger</keyword>
<accession>A0A2Z5ZCJ3</accession>
<dbReference type="PANTHER" id="PTHR38777">
    <property type="entry name" value="FELS-2 PROPHAGE PROTEIN"/>
    <property type="match status" value="1"/>
</dbReference>
<dbReference type="RefSeq" id="YP_010090808.1">
    <property type="nucleotide sequence ID" value="NC_055721.1"/>
</dbReference>
<evidence type="ECO:0000256" key="1">
    <source>
        <dbReference type="ARBA" id="ARBA00022723"/>
    </source>
</evidence>
<keyword evidence="7" id="KW-1185">Reference proteome</keyword>
<dbReference type="Gene3D" id="1.20.120.910">
    <property type="entry name" value="DksA, coiled-coil domain"/>
    <property type="match status" value="1"/>
</dbReference>
<keyword evidence="1" id="KW-0479">Metal-binding</keyword>
<dbReference type="GO" id="GO:1900378">
    <property type="term" value="P:positive regulation of secondary metabolite biosynthetic process"/>
    <property type="evidence" value="ECO:0007669"/>
    <property type="project" value="TreeGrafter"/>
</dbReference>
<dbReference type="InterPro" id="IPR000962">
    <property type="entry name" value="Znf_DskA_TraR"/>
</dbReference>
<evidence type="ECO:0000313" key="6">
    <source>
        <dbReference type="EMBL" id="BBC78161.1"/>
    </source>
</evidence>
<feature type="domain" description="Zinc finger DksA/TraR C4-type" evidence="5">
    <location>
        <begin position="49"/>
        <end position="78"/>
    </location>
</feature>
<evidence type="ECO:0000313" key="7">
    <source>
        <dbReference type="Proteomes" id="UP000250157"/>
    </source>
</evidence>
<dbReference type="EMBL" id="LC371242">
    <property type="protein sequence ID" value="BBC78161.1"/>
    <property type="molecule type" value="Genomic_DNA"/>
</dbReference>
<dbReference type="Pfam" id="PF01258">
    <property type="entry name" value="zf-dskA_traR"/>
    <property type="match status" value="1"/>
</dbReference>
<evidence type="ECO:0000259" key="5">
    <source>
        <dbReference type="Pfam" id="PF01258"/>
    </source>
</evidence>
<feature type="zinc finger region" description="dksA C4-type" evidence="4">
    <location>
        <begin position="50"/>
        <end position="74"/>
    </location>
</feature>
<dbReference type="SUPFAM" id="SSF57716">
    <property type="entry name" value="Glucocorticoid receptor-like (DNA-binding domain)"/>
    <property type="match status" value="1"/>
</dbReference>
<dbReference type="GeneID" id="65108300"/>
<name>A0A2Z5ZCJ3_9CAUD</name>
<evidence type="ECO:0000256" key="4">
    <source>
        <dbReference type="PROSITE-ProRule" id="PRU00510"/>
    </source>
</evidence>
<evidence type="ECO:0000256" key="3">
    <source>
        <dbReference type="ARBA" id="ARBA00022833"/>
    </source>
</evidence>
<organism evidence="6 7">
    <name type="scientific">Escherichia phage EcS1</name>
    <dbReference type="NCBI Taxonomy" id="2083276"/>
    <lineage>
        <taxon>Viruses</taxon>
        <taxon>Duplodnaviria</taxon>
        <taxon>Heunggongvirae</taxon>
        <taxon>Uroviricota</taxon>
        <taxon>Caudoviricetes</taxon>
        <taxon>Pantevenvirales</taxon>
        <taxon>Straboviridae</taxon>
        <taxon>Tevenvirinae</taxon>
        <taxon>Kagamiyamavirus</taxon>
        <taxon>Kagamiyamavirus ecs1</taxon>
    </lineage>
</organism>